<gene>
    <name evidence="1" type="ORF">JK363_13225</name>
</gene>
<sequence>MSAPRPYLAFAETAAALAAPDVAEQCARYAAARGAGRDLPAWRATDAAPLALVHAARAATPGRPVVAGSAERPARIRDLAAAGAEAFTVGSAAVAGAFAPRLGTLRGRLGAIMADAAHPDGGA</sequence>
<keyword evidence="2" id="KW-1185">Reference proteome</keyword>
<dbReference type="EMBL" id="JAERRF010000006">
    <property type="protein sequence ID" value="MBL1097628.1"/>
    <property type="molecule type" value="Genomic_DNA"/>
</dbReference>
<comment type="caution">
    <text evidence="1">The sequence shown here is derived from an EMBL/GenBank/DDBJ whole genome shotgun (WGS) entry which is preliminary data.</text>
</comment>
<protein>
    <submittedName>
        <fullName evidence="1">Uncharacterized protein</fullName>
    </submittedName>
</protein>
<evidence type="ECO:0000313" key="1">
    <source>
        <dbReference type="EMBL" id="MBL1097628.1"/>
    </source>
</evidence>
<dbReference type="RefSeq" id="WP_201875024.1">
    <property type="nucleotide sequence ID" value="NZ_JAERRF010000006.1"/>
</dbReference>
<name>A0ABS1NC42_9ACTN</name>
<reference evidence="1 2" key="1">
    <citation type="submission" date="2021-01" db="EMBL/GenBank/DDBJ databases">
        <title>WGS of actinomycetes isolated from Thailand.</title>
        <authorList>
            <person name="Thawai C."/>
        </authorList>
    </citation>
    <scope>NUCLEOTIDE SEQUENCE [LARGE SCALE GENOMIC DNA]</scope>
    <source>
        <strain evidence="1 2">CA1R205</strain>
    </source>
</reference>
<dbReference type="Proteomes" id="UP000634229">
    <property type="component" value="Unassembled WGS sequence"/>
</dbReference>
<organism evidence="1 2">
    <name type="scientific">Streptomyces coffeae</name>
    <dbReference type="NCBI Taxonomy" id="621382"/>
    <lineage>
        <taxon>Bacteria</taxon>
        <taxon>Bacillati</taxon>
        <taxon>Actinomycetota</taxon>
        <taxon>Actinomycetes</taxon>
        <taxon>Kitasatosporales</taxon>
        <taxon>Streptomycetaceae</taxon>
        <taxon>Streptomyces</taxon>
    </lineage>
</organism>
<accession>A0ABS1NC42</accession>
<evidence type="ECO:0000313" key="2">
    <source>
        <dbReference type="Proteomes" id="UP000634229"/>
    </source>
</evidence>
<proteinExistence type="predicted"/>